<keyword evidence="3 8" id="KW-0812">Transmembrane</keyword>
<dbReference type="GO" id="GO:0015031">
    <property type="term" value="P:protein transport"/>
    <property type="evidence" value="ECO:0007669"/>
    <property type="project" value="UniProtKB-KW"/>
</dbReference>
<keyword evidence="5 8" id="KW-1133">Transmembrane helix</keyword>
<evidence type="ECO:0000313" key="10">
    <source>
        <dbReference type="EMBL" id="KAG7361094.1"/>
    </source>
</evidence>
<comment type="subcellular location">
    <subcellularLocation>
        <location evidence="1">Membrane</location>
    </subcellularLocation>
</comment>
<feature type="transmembrane region" description="Helical" evidence="8">
    <location>
        <begin position="58"/>
        <end position="77"/>
    </location>
</feature>
<dbReference type="EMBL" id="JAGRRH010000013">
    <property type="protein sequence ID" value="KAG7361094.1"/>
    <property type="molecule type" value="Genomic_DNA"/>
</dbReference>
<keyword evidence="11" id="KW-1185">Reference proteome</keyword>
<evidence type="ECO:0000313" key="9">
    <source>
        <dbReference type="EMBL" id="KAG7356078.1"/>
    </source>
</evidence>
<evidence type="ECO:0000313" key="11">
    <source>
        <dbReference type="Proteomes" id="UP000693970"/>
    </source>
</evidence>
<evidence type="ECO:0000256" key="5">
    <source>
        <dbReference type="ARBA" id="ARBA00022989"/>
    </source>
</evidence>
<dbReference type="Pfam" id="PF08571">
    <property type="entry name" value="Yos1"/>
    <property type="match status" value="1"/>
</dbReference>
<keyword evidence="4" id="KW-0653">Protein transport</keyword>
<evidence type="ECO:0000256" key="1">
    <source>
        <dbReference type="ARBA" id="ARBA00004370"/>
    </source>
</evidence>
<evidence type="ECO:0000256" key="4">
    <source>
        <dbReference type="ARBA" id="ARBA00022927"/>
    </source>
</evidence>
<keyword evidence="6 8" id="KW-0472">Membrane</keyword>
<reference evidence="9" key="2">
    <citation type="submission" date="2021-04" db="EMBL/GenBank/DDBJ databases">
        <authorList>
            <person name="Podell S."/>
        </authorList>
    </citation>
    <scope>NUCLEOTIDE SEQUENCE</scope>
    <source>
        <strain evidence="9">Hildebrandi</strain>
    </source>
</reference>
<sequence length="79" mass="8553">MFSVFKYFKVGLLLINSIAILNRKRFLSKLGMDDLSIANDETAGLKGKFAGALQAASYLKLFIALGNVIAIVLEIFIGG</sequence>
<reference evidence="9" key="1">
    <citation type="journal article" date="2021" name="Sci. Rep.">
        <title>Diploid genomic architecture of Nitzschia inconspicua, an elite biomass production diatom.</title>
        <authorList>
            <person name="Oliver A."/>
            <person name="Podell S."/>
            <person name="Pinowska A."/>
            <person name="Traller J.C."/>
            <person name="Smith S.R."/>
            <person name="McClure R."/>
            <person name="Beliaev A."/>
            <person name="Bohutskyi P."/>
            <person name="Hill E.A."/>
            <person name="Rabines A."/>
            <person name="Zheng H."/>
            <person name="Allen L.Z."/>
            <person name="Kuo A."/>
            <person name="Grigoriev I.V."/>
            <person name="Allen A.E."/>
            <person name="Hazlebeck D."/>
            <person name="Allen E.E."/>
        </authorList>
    </citation>
    <scope>NUCLEOTIDE SEQUENCE</scope>
    <source>
        <strain evidence="9">Hildebrandi</strain>
    </source>
</reference>
<comment type="similarity">
    <text evidence="7">Belongs to the YOS1 family.</text>
</comment>
<dbReference type="EMBL" id="JAGRRH010000015">
    <property type="protein sequence ID" value="KAG7356078.1"/>
    <property type="molecule type" value="Genomic_DNA"/>
</dbReference>
<dbReference type="GO" id="GO:0005789">
    <property type="term" value="C:endoplasmic reticulum membrane"/>
    <property type="evidence" value="ECO:0007669"/>
    <property type="project" value="TreeGrafter"/>
</dbReference>
<evidence type="ECO:0000256" key="6">
    <source>
        <dbReference type="ARBA" id="ARBA00023136"/>
    </source>
</evidence>
<proteinExistence type="inferred from homology"/>
<evidence type="ECO:0000256" key="7">
    <source>
        <dbReference type="ARBA" id="ARBA00024203"/>
    </source>
</evidence>
<keyword evidence="2" id="KW-0813">Transport</keyword>
<dbReference type="GO" id="GO:0000139">
    <property type="term" value="C:Golgi membrane"/>
    <property type="evidence" value="ECO:0007669"/>
    <property type="project" value="TreeGrafter"/>
</dbReference>
<evidence type="ECO:0000256" key="3">
    <source>
        <dbReference type="ARBA" id="ARBA00022692"/>
    </source>
</evidence>
<protein>
    <submittedName>
        <fullName evidence="9">Yos1-like protein</fullName>
    </submittedName>
</protein>
<dbReference type="OrthoDB" id="15356at2759"/>
<dbReference type="GO" id="GO:0030134">
    <property type="term" value="C:COPII-coated ER to Golgi transport vesicle"/>
    <property type="evidence" value="ECO:0007669"/>
    <property type="project" value="TreeGrafter"/>
</dbReference>
<dbReference type="GO" id="GO:0006888">
    <property type="term" value="P:endoplasmic reticulum to Golgi vesicle-mediated transport"/>
    <property type="evidence" value="ECO:0007669"/>
    <property type="project" value="TreeGrafter"/>
</dbReference>
<evidence type="ECO:0000256" key="2">
    <source>
        <dbReference type="ARBA" id="ARBA00022448"/>
    </source>
</evidence>
<dbReference type="Proteomes" id="UP000693970">
    <property type="component" value="Unassembled WGS sequence"/>
</dbReference>
<gene>
    <name evidence="9" type="ORF">IV203_000764</name>
    <name evidence="10" type="ORF">IV203_036194</name>
</gene>
<evidence type="ECO:0000256" key="8">
    <source>
        <dbReference type="SAM" id="Phobius"/>
    </source>
</evidence>
<dbReference type="InterPro" id="IPR013880">
    <property type="entry name" value="Yos1"/>
</dbReference>
<dbReference type="PANTHER" id="PTHR15858:SF0">
    <property type="entry name" value="IMMEDIATE EARLY RESPONSE 3-INTERACTING PROTEIN 1"/>
    <property type="match status" value="1"/>
</dbReference>
<dbReference type="AlphaFoldDB" id="A0A9K3L5Q8"/>
<organism evidence="9 11">
    <name type="scientific">Nitzschia inconspicua</name>
    <dbReference type="NCBI Taxonomy" id="303405"/>
    <lineage>
        <taxon>Eukaryota</taxon>
        <taxon>Sar</taxon>
        <taxon>Stramenopiles</taxon>
        <taxon>Ochrophyta</taxon>
        <taxon>Bacillariophyta</taxon>
        <taxon>Bacillariophyceae</taxon>
        <taxon>Bacillariophycidae</taxon>
        <taxon>Bacillariales</taxon>
        <taxon>Bacillariaceae</taxon>
        <taxon>Nitzschia</taxon>
    </lineage>
</organism>
<name>A0A9K3L5Q8_9STRA</name>
<accession>A0A9K3L5Q8</accession>
<comment type="caution">
    <text evidence="9">The sequence shown here is derived from an EMBL/GenBank/DDBJ whole genome shotgun (WGS) entry which is preliminary data.</text>
</comment>
<dbReference type="PANTHER" id="PTHR15858">
    <property type="entry name" value="IMMEDIATE EARLY RESPONSE 3-INTERACTING PROTEIN 1"/>
    <property type="match status" value="1"/>
</dbReference>